<gene>
    <name evidence="13" type="ORF">BJ969_003177</name>
</gene>
<dbReference type="GO" id="GO:0005524">
    <property type="term" value="F:ATP binding"/>
    <property type="evidence" value="ECO:0007669"/>
    <property type="project" value="UniProtKB-KW"/>
</dbReference>
<keyword evidence="4" id="KW-0479">Metal-binding</keyword>
<dbReference type="GO" id="GO:0004519">
    <property type="term" value="F:endonuclease activity"/>
    <property type="evidence" value="ECO:0007669"/>
    <property type="project" value="UniProtKB-KW"/>
</dbReference>
<dbReference type="EC" id="3.6.4.-" evidence="13"/>
<keyword evidence="6 13" id="KW-0378">Hydrolase</keyword>
<feature type="region of interest" description="Disordered" evidence="10">
    <location>
        <begin position="484"/>
        <end position="507"/>
    </location>
</feature>
<dbReference type="InterPro" id="IPR006483">
    <property type="entry name" value="CRISPR-assoc_Cas3_HD"/>
</dbReference>
<keyword evidence="5" id="KW-0547">Nucleotide-binding</keyword>
<keyword evidence="3" id="KW-0540">Nuclease</keyword>
<evidence type="ECO:0000256" key="6">
    <source>
        <dbReference type="ARBA" id="ARBA00022801"/>
    </source>
</evidence>
<comment type="similarity">
    <text evidence="2">In the central section; belongs to the CRISPR-associated helicase Cas3 family.</text>
</comment>
<evidence type="ECO:0000256" key="8">
    <source>
        <dbReference type="ARBA" id="ARBA00022840"/>
    </source>
</evidence>
<feature type="region of interest" description="Disordered" evidence="10">
    <location>
        <begin position="742"/>
        <end position="794"/>
    </location>
</feature>
<evidence type="ECO:0000256" key="2">
    <source>
        <dbReference type="ARBA" id="ARBA00009046"/>
    </source>
</evidence>
<dbReference type="NCBIfam" id="TIGR01587">
    <property type="entry name" value="cas3_core"/>
    <property type="match status" value="1"/>
</dbReference>
<name>A0A840NLD2_9PSEU</name>
<dbReference type="Gene3D" id="3.40.50.300">
    <property type="entry name" value="P-loop containing nucleotide triphosphate hydrolases"/>
    <property type="match status" value="2"/>
</dbReference>
<keyword evidence="13" id="KW-0255">Endonuclease</keyword>
<dbReference type="InterPro" id="IPR050547">
    <property type="entry name" value="DEAD_box_RNA_helicases"/>
</dbReference>
<dbReference type="GO" id="GO:0051607">
    <property type="term" value="P:defense response to virus"/>
    <property type="evidence" value="ECO:0007669"/>
    <property type="project" value="UniProtKB-KW"/>
</dbReference>
<dbReference type="PANTHER" id="PTHR47963:SF9">
    <property type="entry name" value="CRISPR-ASSOCIATED ENDONUCLEASE_HELICASE CAS3"/>
    <property type="match status" value="1"/>
</dbReference>
<dbReference type="Gene3D" id="1.10.3210.30">
    <property type="match status" value="1"/>
</dbReference>
<evidence type="ECO:0000256" key="5">
    <source>
        <dbReference type="ARBA" id="ARBA00022741"/>
    </source>
</evidence>
<dbReference type="SUPFAM" id="SSF52540">
    <property type="entry name" value="P-loop containing nucleoside triphosphate hydrolases"/>
    <property type="match status" value="1"/>
</dbReference>
<feature type="compositionally biased region" description="Basic and acidic residues" evidence="10">
    <location>
        <begin position="766"/>
        <end position="776"/>
    </location>
</feature>
<dbReference type="AlphaFoldDB" id="A0A840NLD2"/>
<dbReference type="CDD" id="cd17930">
    <property type="entry name" value="DEXHc_cas3"/>
    <property type="match status" value="1"/>
</dbReference>
<dbReference type="GO" id="GO:0046872">
    <property type="term" value="F:metal ion binding"/>
    <property type="evidence" value="ECO:0007669"/>
    <property type="project" value="UniProtKB-KW"/>
</dbReference>
<evidence type="ECO:0000256" key="9">
    <source>
        <dbReference type="ARBA" id="ARBA00023118"/>
    </source>
</evidence>
<dbReference type="EMBL" id="JACHIV010000001">
    <property type="protein sequence ID" value="MBB5070089.1"/>
    <property type="molecule type" value="Genomic_DNA"/>
</dbReference>
<evidence type="ECO:0000313" key="13">
    <source>
        <dbReference type="EMBL" id="MBB5070089.1"/>
    </source>
</evidence>
<evidence type="ECO:0000256" key="10">
    <source>
        <dbReference type="SAM" id="MobiDB-lite"/>
    </source>
</evidence>
<keyword evidence="14" id="KW-1185">Reference proteome</keyword>
<feature type="domain" description="Helicase ATP-binding" evidence="11">
    <location>
        <begin position="297"/>
        <end position="489"/>
    </location>
</feature>
<keyword evidence="8" id="KW-0067">ATP-binding</keyword>
<organism evidence="13 14">
    <name type="scientific">Saccharopolyspora gloriosae</name>
    <dbReference type="NCBI Taxonomy" id="455344"/>
    <lineage>
        <taxon>Bacteria</taxon>
        <taxon>Bacillati</taxon>
        <taxon>Actinomycetota</taxon>
        <taxon>Actinomycetes</taxon>
        <taxon>Pseudonocardiales</taxon>
        <taxon>Pseudonocardiaceae</taxon>
        <taxon>Saccharopolyspora</taxon>
    </lineage>
</organism>
<evidence type="ECO:0000259" key="12">
    <source>
        <dbReference type="PROSITE" id="PS51643"/>
    </source>
</evidence>
<dbReference type="GO" id="GO:0016787">
    <property type="term" value="F:hydrolase activity"/>
    <property type="evidence" value="ECO:0007669"/>
    <property type="project" value="UniProtKB-KW"/>
</dbReference>
<comment type="similarity">
    <text evidence="1">In the N-terminal section; belongs to the CRISPR-associated nuclease Cas3-HD family.</text>
</comment>
<dbReference type="InterPro" id="IPR054712">
    <property type="entry name" value="Cas3-like_dom"/>
</dbReference>
<evidence type="ECO:0000256" key="4">
    <source>
        <dbReference type="ARBA" id="ARBA00022723"/>
    </source>
</evidence>
<dbReference type="Pfam" id="PF18019">
    <property type="entry name" value="Cas3_HD"/>
    <property type="match status" value="1"/>
</dbReference>
<evidence type="ECO:0000256" key="1">
    <source>
        <dbReference type="ARBA" id="ARBA00006847"/>
    </source>
</evidence>
<dbReference type="EC" id="3.1.-.-" evidence="13"/>
<sequence length="794" mass="87674">MLDELKISPTAPLWGPWGKAGKAKHPHPLICHAIDTAAVAGLLYDVLLGPQVRRDLEEGLRPLGDPRAWVAVLAGLHDIGKSSPIFQAMRHELAAEHIGKEVRPLLTELEPSAKRNDSKTFHGTLTAVHLSRCLDGWGASVELRDALSFGLGGHHGSLLTSHEVRLACGRLPHHGGEPWHELRCAVVREVARLWGLGDPAEADWRNAKLDVPSAVGLAGLTSVADWIASDENNFGYVEPPLKELDLTAYRDKSLALAEKAVYETLRWKRWTPPADTTYRALFHNDPRPLNEAVEQQLADRDEPGVLVIEAPTGEGKTRAGFQAAATLVNRLGLSGMYFALPTKATAAQVHEELTSVATELQLPYLPNLVQGRSPVDPSCVSEDGDGAHDGHEWFTRKRGLLFPIGVGTIDQALQSVITSRHVFVRLTGLSGKVLVLDEVHDVDAHMTTLLRRLMWWCGRFGIPVVLMSATLPAGHREQLIAQWRAGRGGRSPRHAEPGPATSGGRQVTWAGECSAPVSVPINELSRINANRPPVALHHIAEAELAGWLREQDGCALVVRNLVRDAQATCEALEHEIKSWQRKPELVLLTGHTPTSKRAKIERWLRTSFGPTAATRPYAIVIGTQVLQHSLDVDFDVLASDLAPINELIQRLGRVHRHERDDVRSNPAPQFALIQPPEDDVGPKFARGLHNVYHHAPMLQTWRVLWGRAELKLPGETGQLVSEVYDAPVDVLSPAMRRRFEKAERSMAAQDANDESKVRRFYLPPLRPEDSVRELTDRPTIAARTRKDTPWKDST</sequence>
<dbReference type="Pfam" id="PF22590">
    <property type="entry name" value="Cas3-like_C_2"/>
    <property type="match status" value="1"/>
</dbReference>
<evidence type="ECO:0000313" key="14">
    <source>
        <dbReference type="Proteomes" id="UP000580474"/>
    </source>
</evidence>
<keyword evidence="7 13" id="KW-0347">Helicase</keyword>
<proteinExistence type="inferred from homology"/>
<dbReference type="PROSITE" id="PS51643">
    <property type="entry name" value="HD_CAS3"/>
    <property type="match status" value="1"/>
</dbReference>
<dbReference type="RefSeq" id="WP_184479667.1">
    <property type="nucleotide sequence ID" value="NZ_JACHIV010000001.1"/>
</dbReference>
<evidence type="ECO:0000259" key="11">
    <source>
        <dbReference type="PROSITE" id="PS51192"/>
    </source>
</evidence>
<feature type="compositionally biased region" description="Basic and acidic residues" evidence="10">
    <location>
        <begin position="784"/>
        <end position="794"/>
    </location>
</feature>
<dbReference type="NCBIfam" id="TIGR01596">
    <property type="entry name" value="cas3_HD"/>
    <property type="match status" value="1"/>
</dbReference>
<comment type="caution">
    <text evidence="13">The sequence shown here is derived from an EMBL/GenBank/DDBJ whole genome shotgun (WGS) entry which is preliminary data.</text>
</comment>
<accession>A0A840NLD2</accession>
<dbReference type="CDD" id="cd09641">
    <property type="entry name" value="Cas3''_I"/>
    <property type="match status" value="1"/>
</dbReference>
<feature type="domain" description="HD Cas3-type" evidence="12">
    <location>
        <begin position="22"/>
        <end position="227"/>
    </location>
</feature>
<dbReference type="GO" id="GO:0003723">
    <property type="term" value="F:RNA binding"/>
    <property type="evidence" value="ECO:0007669"/>
    <property type="project" value="TreeGrafter"/>
</dbReference>
<dbReference type="InterPro" id="IPR006474">
    <property type="entry name" value="Helicase_Cas3_CRISPR-ass_core"/>
</dbReference>
<dbReference type="InterPro" id="IPR011545">
    <property type="entry name" value="DEAD/DEAH_box_helicase_dom"/>
</dbReference>
<dbReference type="PANTHER" id="PTHR47963">
    <property type="entry name" value="DEAD-BOX ATP-DEPENDENT RNA HELICASE 47, MITOCHONDRIAL"/>
    <property type="match status" value="1"/>
</dbReference>
<dbReference type="InterPro" id="IPR038257">
    <property type="entry name" value="CRISPR-assoc_Cas3_HD_sf"/>
</dbReference>
<dbReference type="PROSITE" id="PS51192">
    <property type="entry name" value="HELICASE_ATP_BIND_1"/>
    <property type="match status" value="1"/>
</dbReference>
<dbReference type="InterPro" id="IPR014001">
    <property type="entry name" value="Helicase_ATP-bd"/>
</dbReference>
<dbReference type="Proteomes" id="UP000580474">
    <property type="component" value="Unassembled WGS sequence"/>
</dbReference>
<dbReference type="InterPro" id="IPR027417">
    <property type="entry name" value="P-loop_NTPase"/>
</dbReference>
<keyword evidence="9" id="KW-0051">Antiviral defense</keyword>
<evidence type="ECO:0000256" key="7">
    <source>
        <dbReference type="ARBA" id="ARBA00022806"/>
    </source>
</evidence>
<dbReference type="SMART" id="SM00487">
    <property type="entry name" value="DEXDc"/>
    <property type="match status" value="1"/>
</dbReference>
<dbReference type="GO" id="GO:0003724">
    <property type="term" value="F:RNA helicase activity"/>
    <property type="evidence" value="ECO:0007669"/>
    <property type="project" value="TreeGrafter"/>
</dbReference>
<evidence type="ECO:0000256" key="3">
    <source>
        <dbReference type="ARBA" id="ARBA00022722"/>
    </source>
</evidence>
<reference evidence="13 14" key="1">
    <citation type="submission" date="2020-08" db="EMBL/GenBank/DDBJ databases">
        <title>Sequencing the genomes of 1000 actinobacteria strains.</title>
        <authorList>
            <person name="Klenk H.-P."/>
        </authorList>
    </citation>
    <scope>NUCLEOTIDE SEQUENCE [LARGE SCALE GENOMIC DNA]</scope>
    <source>
        <strain evidence="13 14">DSM 45582</strain>
    </source>
</reference>
<dbReference type="Pfam" id="PF00270">
    <property type="entry name" value="DEAD"/>
    <property type="match status" value="1"/>
</dbReference>
<protein>
    <submittedName>
        <fullName evidence="13">CRISPR-associated endonuclease/helicase Cas3</fullName>
        <ecNumber evidence="13">3.1.-.-</ecNumber>
        <ecNumber evidence="13">3.6.4.-</ecNumber>
    </submittedName>
</protein>